<organism evidence="2 3">
    <name type="scientific">Nocardia brasiliensis</name>
    <dbReference type="NCBI Taxonomy" id="37326"/>
    <lineage>
        <taxon>Bacteria</taxon>
        <taxon>Bacillati</taxon>
        <taxon>Actinomycetota</taxon>
        <taxon>Actinomycetes</taxon>
        <taxon>Mycobacteriales</taxon>
        <taxon>Nocardiaceae</taxon>
        <taxon>Nocardia</taxon>
    </lineage>
</organism>
<accession>A0A6G9XYF0</accession>
<dbReference type="EMBL" id="CP046171">
    <property type="protein sequence ID" value="QIS05890.1"/>
    <property type="molecule type" value="Genomic_DNA"/>
</dbReference>
<proteinExistence type="predicted"/>
<gene>
    <name evidence="2" type="ORF">F5X71_29485</name>
</gene>
<evidence type="ECO:0000313" key="2">
    <source>
        <dbReference type="EMBL" id="QIS05890.1"/>
    </source>
</evidence>
<feature type="transmembrane region" description="Helical" evidence="1">
    <location>
        <begin position="24"/>
        <end position="43"/>
    </location>
</feature>
<dbReference type="Proteomes" id="UP000501705">
    <property type="component" value="Chromosome"/>
</dbReference>
<keyword evidence="1" id="KW-0812">Transmembrane</keyword>
<feature type="transmembrane region" description="Helical" evidence="1">
    <location>
        <begin position="116"/>
        <end position="139"/>
    </location>
</feature>
<sequence>MRGGTPSESWCNTMLSRAFSRASAVTPVQAATAGTVAVGGFSFLVSYTELSWLAAHYQTPHPWSFPLIVDGLVIVSTIAATVMRRHSWYAWALLGVGALLSVVGNGLAAYLSTGSWVAVGISAVPPFVLLAVTHLTMVLRDQADAHAAAVEQPTQEFDISELELVPA</sequence>
<feature type="transmembrane region" description="Helical" evidence="1">
    <location>
        <begin position="63"/>
        <end position="82"/>
    </location>
</feature>
<dbReference type="Pfam" id="PF10935">
    <property type="entry name" value="DUF2637"/>
    <property type="match status" value="1"/>
</dbReference>
<feature type="transmembrane region" description="Helical" evidence="1">
    <location>
        <begin position="89"/>
        <end position="110"/>
    </location>
</feature>
<dbReference type="AlphaFoldDB" id="A0A6G9XYF0"/>
<dbReference type="InterPro" id="IPR021235">
    <property type="entry name" value="DUF2637"/>
</dbReference>
<protein>
    <submittedName>
        <fullName evidence="2">DUF2637 domain-containing protein</fullName>
    </submittedName>
</protein>
<keyword evidence="1" id="KW-0472">Membrane</keyword>
<keyword evidence="1" id="KW-1133">Transmembrane helix</keyword>
<reference evidence="2 3" key="1">
    <citation type="journal article" date="2019" name="ACS Chem. Biol.">
        <title>Identification and Mobilization of a Cryptic Antibiotic Biosynthesis Gene Locus from a Human-Pathogenic Nocardia Isolate.</title>
        <authorList>
            <person name="Herisse M."/>
            <person name="Ishida K."/>
            <person name="Porter J.L."/>
            <person name="Howden B."/>
            <person name="Hertweck C."/>
            <person name="Stinear T.P."/>
            <person name="Pidot S.J."/>
        </authorList>
    </citation>
    <scope>NUCLEOTIDE SEQUENCE [LARGE SCALE GENOMIC DNA]</scope>
    <source>
        <strain evidence="2 3">AUSMDU00024985</strain>
    </source>
</reference>
<name>A0A6G9XYF0_NOCBR</name>
<evidence type="ECO:0000256" key="1">
    <source>
        <dbReference type="SAM" id="Phobius"/>
    </source>
</evidence>
<evidence type="ECO:0000313" key="3">
    <source>
        <dbReference type="Proteomes" id="UP000501705"/>
    </source>
</evidence>